<evidence type="ECO:0000313" key="10">
    <source>
        <dbReference type="EMBL" id="MBV2133503.1"/>
    </source>
</evidence>
<evidence type="ECO:0000256" key="8">
    <source>
        <dbReference type="SAM" id="Phobius"/>
    </source>
</evidence>
<keyword evidence="6 8" id="KW-0472">Membrane</keyword>
<dbReference type="PANTHER" id="PTHR23513">
    <property type="entry name" value="INTEGRAL MEMBRANE EFFLUX PROTEIN-RELATED"/>
    <property type="match status" value="1"/>
</dbReference>
<keyword evidence="11" id="KW-1185">Reference proteome</keyword>
<feature type="transmembrane region" description="Helical" evidence="8">
    <location>
        <begin position="354"/>
        <end position="377"/>
    </location>
</feature>
<proteinExistence type="predicted"/>
<dbReference type="Proteomes" id="UP000813068">
    <property type="component" value="Unassembled WGS sequence"/>
</dbReference>
<keyword evidence="2" id="KW-0813">Transport</keyword>
<evidence type="ECO:0000256" key="2">
    <source>
        <dbReference type="ARBA" id="ARBA00022448"/>
    </source>
</evidence>
<name>A0ABS6MXF9_9GAMM</name>
<evidence type="ECO:0000256" key="5">
    <source>
        <dbReference type="ARBA" id="ARBA00022989"/>
    </source>
</evidence>
<evidence type="ECO:0000256" key="4">
    <source>
        <dbReference type="ARBA" id="ARBA00022692"/>
    </source>
</evidence>
<gene>
    <name evidence="10" type="ORF">KRX52_11950</name>
</gene>
<evidence type="ECO:0000313" key="11">
    <source>
        <dbReference type="Proteomes" id="UP000813068"/>
    </source>
</evidence>
<feature type="transmembrane region" description="Helical" evidence="8">
    <location>
        <begin position="60"/>
        <end position="84"/>
    </location>
</feature>
<keyword evidence="5 8" id="KW-1133">Transmembrane helix</keyword>
<feature type="transmembrane region" description="Helical" evidence="8">
    <location>
        <begin position="123"/>
        <end position="141"/>
    </location>
</feature>
<feature type="transmembrane region" description="Helical" evidence="8">
    <location>
        <begin position="267"/>
        <end position="290"/>
    </location>
</feature>
<feature type="transmembrane region" description="Helical" evidence="8">
    <location>
        <begin position="302"/>
        <end position="320"/>
    </location>
</feature>
<keyword evidence="4 8" id="KW-0812">Transmembrane</keyword>
<dbReference type="EMBL" id="JAHRGL010000030">
    <property type="protein sequence ID" value="MBV2133503.1"/>
    <property type="molecule type" value="Genomic_DNA"/>
</dbReference>
<evidence type="ECO:0000256" key="3">
    <source>
        <dbReference type="ARBA" id="ARBA00022475"/>
    </source>
</evidence>
<feature type="transmembrane region" description="Helical" evidence="8">
    <location>
        <begin position="219"/>
        <end position="238"/>
    </location>
</feature>
<comment type="caution">
    <text evidence="10">The sequence shown here is derived from an EMBL/GenBank/DDBJ whole genome shotgun (WGS) entry which is preliminary data.</text>
</comment>
<evidence type="ECO:0000256" key="1">
    <source>
        <dbReference type="ARBA" id="ARBA00004651"/>
    </source>
</evidence>
<protein>
    <submittedName>
        <fullName evidence="10">MFS transporter</fullName>
    </submittedName>
</protein>
<reference evidence="10 11" key="1">
    <citation type="submission" date="2021-06" db="EMBL/GenBank/DDBJ databases">
        <title>Differences between aerobic and microaerobic xylene degrading microbial communities.</title>
        <authorList>
            <person name="Banerjee S."/>
            <person name="Tancsics A."/>
        </authorList>
    </citation>
    <scope>NUCLEOTIDE SEQUENCE [LARGE SCALE GENOMIC DNA]</scope>
    <source>
        <strain evidence="10 11">MAP12</strain>
    </source>
</reference>
<dbReference type="InterPro" id="IPR020846">
    <property type="entry name" value="MFS_dom"/>
</dbReference>
<comment type="subcellular location">
    <subcellularLocation>
        <location evidence="1">Cell membrane</location>
        <topology evidence="1">Multi-pass membrane protein</topology>
    </subcellularLocation>
</comment>
<evidence type="ECO:0000256" key="6">
    <source>
        <dbReference type="ARBA" id="ARBA00023136"/>
    </source>
</evidence>
<sequence>MPPIAGRASAVFTCRGGHLSIAPSAPDGTRDPAGDTVSRSTDRQPWPAAIRALQYPNFRLYFAGQAVSILGSWIQQVALSWLIYRLTGSVALLGVTTFAALLPQLIVGPLAGAWTDRHDKRRLLIVVEGILALQALALAALTALELVGPALIVGMSLLLGVLNAFDTPLRQSLIGSFVGSRGDLPNALALNAMLFNSGRFIGPPLAGLLLALTNEALCFALNGLSFLALMLGLLLIRIEAPARATGSMATLFREGLGYVWHNYPIRLLILTLAMVNLTASSYAVLLPVFARDIFAGDARTLGWLWGAAGCGALLSTLFLATRQALPGLVGIVLVGAVLSGAALLAFAASPVLALALLAMALLGFGIAVGNVGTNMLLQSLAPEHLRGRVVSFFTSIRFGFDAIGGLLAGLLAARIGAPLTLALEGGVLLLFCLWLLARRQVLGERVRDDLQEQGGR</sequence>
<keyword evidence="3" id="KW-1003">Cell membrane</keyword>
<feature type="domain" description="Major facilitator superfamily (MFS) profile" evidence="9">
    <location>
        <begin position="52"/>
        <end position="440"/>
    </location>
</feature>
<dbReference type="Pfam" id="PF05977">
    <property type="entry name" value="MFS_3"/>
    <property type="match status" value="1"/>
</dbReference>
<dbReference type="CDD" id="cd06173">
    <property type="entry name" value="MFS_MefA_like"/>
    <property type="match status" value="1"/>
</dbReference>
<accession>A0ABS6MXF9</accession>
<organism evidence="10 11">
    <name type="scientific">Geopseudomonas aromaticivorans</name>
    <dbReference type="NCBI Taxonomy" id="2849492"/>
    <lineage>
        <taxon>Bacteria</taxon>
        <taxon>Pseudomonadati</taxon>
        <taxon>Pseudomonadota</taxon>
        <taxon>Gammaproteobacteria</taxon>
        <taxon>Pseudomonadales</taxon>
        <taxon>Pseudomonadaceae</taxon>
        <taxon>Geopseudomonas</taxon>
    </lineage>
</organism>
<evidence type="ECO:0000259" key="9">
    <source>
        <dbReference type="PROSITE" id="PS50850"/>
    </source>
</evidence>
<dbReference type="InterPro" id="IPR010290">
    <property type="entry name" value="TM_effector"/>
</dbReference>
<feature type="transmembrane region" description="Helical" evidence="8">
    <location>
        <begin position="327"/>
        <end position="348"/>
    </location>
</feature>
<feature type="transmembrane region" description="Helical" evidence="8">
    <location>
        <begin position="147"/>
        <end position="165"/>
    </location>
</feature>
<feature type="region of interest" description="Disordered" evidence="7">
    <location>
        <begin position="21"/>
        <end position="42"/>
    </location>
</feature>
<feature type="transmembrane region" description="Helical" evidence="8">
    <location>
        <begin position="419"/>
        <end position="437"/>
    </location>
</feature>
<feature type="transmembrane region" description="Helical" evidence="8">
    <location>
        <begin position="90"/>
        <end position="111"/>
    </location>
</feature>
<dbReference type="PANTHER" id="PTHR23513:SF11">
    <property type="entry name" value="STAPHYLOFERRIN A TRANSPORTER"/>
    <property type="match status" value="1"/>
</dbReference>
<evidence type="ECO:0000256" key="7">
    <source>
        <dbReference type="SAM" id="MobiDB-lite"/>
    </source>
</evidence>
<dbReference type="PROSITE" id="PS50850">
    <property type="entry name" value="MFS"/>
    <property type="match status" value="1"/>
</dbReference>